<feature type="transmembrane region" description="Helical" evidence="6">
    <location>
        <begin position="111"/>
        <end position="128"/>
    </location>
</feature>
<dbReference type="CDD" id="cd06581">
    <property type="entry name" value="TM_PBP1_LivM_like"/>
    <property type="match status" value="1"/>
</dbReference>
<dbReference type="InterPro" id="IPR043428">
    <property type="entry name" value="LivM-like"/>
</dbReference>
<gene>
    <name evidence="7" type="ORF">CUC15_15320</name>
</gene>
<keyword evidence="5 6" id="KW-0472">Membrane</keyword>
<keyword evidence="4 6" id="KW-1133">Transmembrane helix</keyword>
<evidence type="ECO:0000313" key="7">
    <source>
        <dbReference type="EMBL" id="AXI10218.1"/>
    </source>
</evidence>
<dbReference type="GO" id="GO:0015658">
    <property type="term" value="F:branched-chain amino acid transmembrane transporter activity"/>
    <property type="evidence" value="ECO:0007669"/>
    <property type="project" value="InterPro"/>
</dbReference>
<evidence type="ECO:0000256" key="3">
    <source>
        <dbReference type="ARBA" id="ARBA00022692"/>
    </source>
</evidence>
<dbReference type="OrthoDB" id="9789927at2"/>
<dbReference type="RefSeq" id="WP_114917505.1">
    <property type="nucleotide sequence ID" value="NZ_CP024848.1"/>
</dbReference>
<keyword evidence="2" id="KW-1003">Cell membrane</keyword>
<feature type="transmembrane region" description="Helical" evidence="6">
    <location>
        <begin position="210"/>
        <end position="235"/>
    </location>
</feature>
<evidence type="ECO:0000256" key="1">
    <source>
        <dbReference type="ARBA" id="ARBA00004651"/>
    </source>
</evidence>
<dbReference type="InterPro" id="IPR001851">
    <property type="entry name" value="ABC_transp_permease"/>
</dbReference>
<proteinExistence type="predicted"/>
<dbReference type="Proteomes" id="UP000253908">
    <property type="component" value="Chromosome"/>
</dbReference>
<feature type="transmembrane region" description="Helical" evidence="6">
    <location>
        <begin position="83"/>
        <end position="104"/>
    </location>
</feature>
<keyword evidence="8" id="KW-1185">Reference proteome</keyword>
<name>A0A345PJN8_9BACI</name>
<feature type="transmembrane region" description="Helical" evidence="6">
    <location>
        <begin position="160"/>
        <end position="180"/>
    </location>
</feature>
<feature type="transmembrane region" description="Helical" evidence="6">
    <location>
        <begin position="247"/>
        <end position="272"/>
    </location>
</feature>
<evidence type="ECO:0000256" key="2">
    <source>
        <dbReference type="ARBA" id="ARBA00022475"/>
    </source>
</evidence>
<feature type="transmembrane region" description="Helical" evidence="6">
    <location>
        <begin position="284"/>
        <end position="306"/>
    </location>
</feature>
<feature type="transmembrane region" description="Helical" evidence="6">
    <location>
        <begin position="31"/>
        <end position="50"/>
    </location>
</feature>
<dbReference type="KEGG" id="ocn:CUC15_15320"/>
<evidence type="ECO:0000256" key="4">
    <source>
        <dbReference type="ARBA" id="ARBA00022989"/>
    </source>
</evidence>
<evidence type="ECO:0000313" key="8">
    <source>
        <dbReference type="Proteomes" id="UP000253908"/>
    </source>
</evidence>
<protein>
    <submittedName>
        <fullName evidence="7">Branched-chain amino acid ABC transporter permease</fullName>
    </submittedName>
</protein>
<keyword evidence="3 6" id="KW-0812">Transmembrane</keyword>
<reference evidence="8" key="1">
    <citation type="submission" date="2017-11" db="EMBL/GenBank/DDBJ databases">
        <authorList>
            <person name="Zhu W."/>
        </authorList>
    </citation>
    <scope>NUCLEOTIDE SEQUENCE [LARGE SCALE GENOMIC DNA]</scope>
    <source>
        <strain evidence="8">160</strain>
    </source>
</reference>
<comment type="subcellular location">
    <subcellularLocation>
        <location evidence="1">Cell membrane</location>
        <topology evidence="1">Multi-pass membrane protein</topology>
    </subcellularLocation>
</comment>
<dbReference type="PANTHER" id="PTHR30482:SF10">
    <property type="entry name" value="HIGH-AFFINITY BRANCHED-CHAIN AMINO ACID TRANSPORT PROTEIN BRAE"/>
    <property type="match status" value="1"/>
</dbReference>
<dbReference type="GO" id="GO:0005886">
    <property type="term" value="C:plasma membrane"/>
    <property type="evidence" value="ECO:0007669"/>
    <property type="project" value="UniProtKB-SubCell"/>
</dbReference>
<evidence type="ECO:0000256" key="5">
    <source>
        <dbReference type="ARBA" id="ARBA00023136"/>
    </source>
</evidence>
<sequence length="335" mass="36996">MATIFNKRNGIYLILVIALFMPFIVPNEYILHVLALVCIWSISVYGINIFTGYTGNLSLAHIGFFAIGAYTLGILTVKAGWNFWIALLAACVLATILGILVGLISLRTNGHFFAIYTMCVGYIIYLIIDKWDSLTGGVRGLIGIPSPSPIGPIRFDSLTAHYYLLLFFLILTIFITKRIVQSLLGRTFIAIRNSEELALTIGISTKKNQLLAFVISCFFASLSGALYASFIRFIGPEIGSTFLGFEMLIYLIIGGIGTISGPVIGTLLIVFLTQSLQFLQEYRMLIFGPILLLIVIFYPQGIAGAINDLTSRLRRRKIKGNRQNEDKRAGVEEVG</sequence>
<feature type="transmembrane region" description="Helical" evidence="6">
    <location>
        <begin position="9"/>
        <end position="25"/>
    </location>
</feature>
<dbReference type="PANTHER" id="PTHR30482">
    <property type="entry name" value="HIGH-AFFINITY BRANCHED-CHAIN AMINO ACID TRANSPORT SYSTEM PERMEASE"/>
    <property type="match status" value="1"/>
</dbReference>
<accession>A0A345PJN8</accession>
<organism evidence="7 8">
    <name type="scientific">Oceanobacillus zhaokaii</name>
    <dbReference type="NCBI Taxonomy" id="2052660"/>
    <lineage>
        <taxon>Bacteria</taxon>
        <taxon>Bacillati</taxon>
        <taxon>Bacillota</taxon>
        <taxon>Bacilli</taxon>
        <taxon>Bacillales</taxon>
        <taxon>Bacillaceae</taxon>
        <taxon>Oceanobacillus</taxon>
    </lineage>
</organism>
<dbReference type="AlphaFoldDB" id="A0A345PJN8"/>
<evidence type="ECO:0000256" key="6">
    <source>
        <dbReference type="SAM" id="Phobius"/>
    </source>
</evidence>
<feature type="transmembrane region" description="Helical" evidence="6">
    <location>
        <begin position="57"/>
        <end position="77"/>
    </location>
</feature>
<dbReference type="EMBL" id="CP024848">
    <property type="protein sequence ID" value="AXI10218.1"/>
    <property type="molecule type" value="Genomic_DNA"/>
</dbReference>
<dbReference type="Pfam" id="PF02653">
    <property type="entry name" value="BPD_transp_2"/>
    <property type="match status" value="1"/>
</dbReference>